<feature type="region of interest" description="Disordered" evidence="1">
    <location>
        <begin position="1445"/>
        <end position="1544"/>
    </location>
</feature>
<feature type="compositionally biased region" description="Basic and acidic residues" evidence="1">
    <location>
        <begin position="1089"/>
        <end position="1098"/>
    </location>
</feature>
<dbReference type="Pfam" id="PF13976">
    <property type="entry name" value="gag_pre-integrs"/>
    <property type="match status" value="1"/>
</dbReference>
<reference evidence="4" key="1">
    <citation type="journal article" date="2019" name="Sci. Rep.">
        <title>Draft genome of Tanacetum cinerariifolium, the natural source of mosquito coil.</title>
        <authorList>
            <person name="Yamashiro T."/>
            <person name="Shiraishi A."/>
            <person name="Satake H."/>
            <person name="Nakayama K."/>
        </authorList>
    </citation>
    <scope>NUCLEOTIDE SEQUENCE</scope>
</reference>
<feature type="compositionally biased region" description="Polar residues" evidence="1">
    <location>
        <begin position="374"/>
        <end position="388"/>
    </location>
</feature>
<feature type="region of interest" description="Disordered" evidence="1">
    <location>
        <begin position="1002"/>
        <end position="1221"/>
    </location>
</feature>
<evidence type="ECO:0008006" key="5">
    <source>
        <dbReference type="Google" id="ProtNLM"/>
    </source>
</evidence>
<sequence>MPLFIFFPTIPFVKTLKGHFDGIQKALTKEIKEMKDVFEELEAECLSKEVFSIATNSNLNVARFTKLHVAHTIVDARCLELEAELSNLCGKSHSDNHNELVNQFSNLEDHVNPTVLAPGKYAIYVEPLPSRLRNNREAHLDYLKHLKESVKTIRDIVEEAKVVRLLDSSIVSACRYTRHSQELLEYAIGTFRFKNDHFGAIMGYGDYVIGDSVISKVYYVEGLGHNLFSVGQFCDSDLEVAFRKHSFYVRDTDGVELIKGSRDSNLYTISVEDMMKSSPICLLFKASKNKSWLWHRRLNHLNFGTINDLVRKDLVRGLPRLKFEKYHLCFACQLAPYVPPTNKDLEILFQPMFNENLEPPRVERPISPAPSVQVPVNSAGTPSSTTIDQDAPSLSISPSSLALQSHSLHQGIAAKSTFIEYNLVAPVDNNPFINVFALEPSSDASSSEDIYKVKLDEYGDVLKNKAQLVAKGYQQEEGIDFEESFAPVARIEAIRIFIANVASKNMTIYQMDVKTAFLNGELKEKVYVCRPEGFVDPDHSIHVYRLKKDLYGLKQAPRAWYDTLSRFLLDNKFSKGVVDPTFFTLKIGKHILLVQIYKFGMDSCDPVDTPMVDQLKLDDDPLGILVDQTRFRRMVGSLMCLRASRPDLVFAVCICTRYQASPTKKHLEALKRVFRYLRETINWGLWYPKDTAMALTAYADADHAGCPDIQRTTSESAQFLGDKLVSWSSKKQESTAISTTEAKYIAMSGCCAQILWMRSQLTDYGFLANIFTKALPRERFEFLLSRLGMKSMSPTTLKRLQKEEGKAFTASSTIPSIYIQQFWDTIRYDKTARCYKCQLDEQWFDLTKDTLRDALQITPVNNNNAFSSPPSSNALINFINDLGYPKVVRNLSNAVTNDMFQPWRALTIIINMCPMGKTSGFERPRAPVLQILWAQKESGIAYSRKEESYSYCDPEYQFIAKGTKREVFRMPIPGNFISVDIQGEPYYREYVEKVVKHQRYLASEKGSDPDSPAPKPAKATKKSKPSVPKADLRLRVTEPASSKQPEPKPAPAKSQGKKRKMVMETSNKPSPARRSKPGLEPRFDDEEAEVQRALEESLKSVYNVPRQWSIENQSLGNINRFQRFREREKRKRTSTPTESSGHDESTSLYTECGLTDNKVKSNEDMPGIDAGVPDEGQAGPNSGEQDEGQAEPNPGEQDEGQARPNPGDVAASHPLSSSIVHAGPNLEHMDLEATDVILEEPASSTGTLSSLQHLAKDLSFGDLFFNDKTSEADNEKTTAKTKAESMVFVTIQQDTSLIPPMTTLIIDLTSRPDFLNVHRPLQATATETTTITTQPPPPPQPQQSTTNSMLMKRISELDHIMANLIQDNKYLEERLDSHVDWAIQAPLRNHFRDLPEANIKEILHQRMWETNSYKAQEDCMMLYEALEKSMNPNYTYELLKDLAEARKKKKKSRDSLNTPPGSPPHQPPPPPPPAGPFGTSGSPGASGSSQVPPPPPSTNQECQLHGSTALSSSKTTASAEYKAWTTTDTRIRPSVSSPPEDLHMDDDMAPNAQVHSSNDKDIWNAHIPKVNLWQDWWKPLEEDRPATPKPAWSIPSSDVPYQVEECHKLLTDSMDDSIIRHNVNKPLPLGGLPEQMVPDQMWIEEECKYDIAAMYGISYWWFQRQRFYIDRHTSEGDRRSVRTHMRILSVIRIKVFFMYGYDYLKKIVLRRADLNEHIIAE</sequence>
<dbReference type="InterPro" id="IPR013103">
    <property type="entry name" value="RVT_2"/>
</dbReference>
<proteinExistence type="predicted"/>
<dbReference type="InterPro" id="IPR025724">
    <property type="entry name" value="GAG-pre-integrase_dom"/>
</dbReference>
<feature type="compositionally biased region" description="Low complexity" evidence="1">
    <location>
        <begin position="1476"/>
        <end position="1490"/>
    </location>
</feature>
<feature type="compositionally biased region" description="Polar residues" evidence="1">
    <location>
        <begin position="1109"/>
        <end position="1119"/>
    </location>
</feature>
<dbReference type="InterPro" id="IPR043502">
    <property type="entry name" value="DNA/RNA_pol_sf"/>
</dbReference>
<feature type="region of interest" description="Disordered" evidence="1">
    <location>
        <begin position="367"/>
        <end position="391"/>
    </location>
</feature>
<protein>
    <recommendedName>
        <fullName evidence="5">Retrovirus-related Pol polyprotein from transposon TNT 1-94</fullName>
    </recommendedName>
</protein>
<evidence type="ECO:0000259" key="2">
    <source>
        <dbReference type="Pfam" id="PF07727"/>
    </source>
</evidence>
<accession>A0A6L2NBT0</accession>
<evidence type="ECO:0000313" key="4">
    <source>
        <dbReference type="EMBL" id="GEU83059.1"/>
    </source>
</evidence>
<feature type="domain" description="GAG-pre-integrase" evidence="3">
    <location>
        <begin position="265"/>
        <end position="335"/>
    </location>
</feature>
<evidence type="ECO:0000259" key="3">
    <source>
        <dbReference type="Pfam" id="PF13976"/>
    </source>
</evidence>
<dbReference type="EMBL" id="BKCJ010008607">
    <property type="protein sequence ID" value="GEU83059.1"/>
    <property type="molecule type" value="Genomic_DNA"/>
</dbReference>
<comment type="caution">
    <text evidence="4">The sequence shown here is derived from an EMBL/GenBank/DDBJ whole genome shotgun (WGS) entry which is preliminary data.</text>
</comment>
<name>A0A6L2NBT0_TANCI</name>
<dbReference type="SUPFAM" id="SSF56672">
    <property type="entry name" value="DNA/RNA polymerases"/>
    <property type="match status" value="1"/>
</dbReference>
<dbReference type="Pfam" id="PF07727">
    <property type="entry name" value="RVT_2"/>
    <property type="match status" value="1"/>
</dbReference>
<dbReference type="PANTHER" id="PTHR11439">
    <property type="entry name" value="GAG-POL-RELATED RETROTRANSPOSON"/>
    <property type="match status" value="1"/>
</dbReference>
<feature type="domain" description="Reverse transcriptase Ty1/copia-type" evidence="2">
    <location>
        <begin position="449"/>
        <end position="597"/>
    </location>
</feature>
<feature type="compositionally biased region" description="Low complexity" evidence="1">
    <location>
        <begin position="1507"/>
        <end position="1519"/>
    </location>
</feature>
<evidence type="ECO:0000256" key="1">
    <source>
        <dbReference type="SAM" id="MobiDB-lite"/>
    </source>
</evidence>
<dbReference type="PANTHER" id="PTHR11439:SF509">
    <property type="entry name" value="RNA-DIRECTED DNA POLYMERASE"/>
    <property type="match status" value="1"/>
</dbReference>
<feature type="compositionally biased region" description="Pro residues" evidence="1">
    <location>
        <begin position="1460"/>
        <end position="1475"/>
    </location>
</feature>
<gene>
    <name evidence="4" type="ORF">Tci_055037</name>
</gene>
<organism evidence="4">
    <name type="scientific">Tanacetum cinerariifolium</name>
    <name type="common">Dalmatian daisy</name>
    <name type="synonym">Chrysanthemum cinerariifolium</name>
    <dbReference type="NCBI Taxonomy" id="118510"/>
    <lineage>
        <taxon>Eukaryota</taxon>
        <taxon>Viridiplantae</taxon>
        <taxon>Streptophyta</taxon>
        <taxon>Embryophyta</taxon>
        <taxon>Tracheophyta</taxon>
        <taxon>Spermatophyta</taxon>
        <taxon>Magnoliopsida</taxon>
        <taxon>eudicotyledons</taxon>
        <taxon>Gunneridae</taxon>
        <taxon>Pentapetalae</taxon>
        <taxon>asterids</taxon>
        <taxon>campanulids</taxon>
        <taxon>Asterales</taxon>
        <taxon>Asteraceae</taxon>
        <taxon>Asteroideae</taxon>
        <taxon>Anthemideae</taxon>
        <taxon>Anthemidinae</taxon>
        <taxon>Tanacetum</taxon>
    </lineage>
</organism>
<dbReference type="CDD" id="cd09272">
    <property type="entry name" value="RNase_HI_RT_Ty1"/>
    <property type="match status" value="1"/>
</dbReference>